<dbReference type="AlphaFoldDB" id="A0A1I7WSW4"/>
<organism evidence="2 3">
    <name type="scientific">Heterorhabditis bacteriophora</name>
    <name type="common">Entomopathogenic nematode worm</name>
    <dbReference type="NCBI Taxonomy" id="37862"/>
    <lineage>
        <taxon>Eukaryota</taxon>
        <taxon>Metazoa</taxon>
        <taxon>Ecdysozoa</taxon>
        <taxon>Nematoda</taxon>
        <taxon>Chromadorea</taxon>
        <taxon>Rhabditida</taxon>
        <taxon>Rhabditina</taxon>
        <taxon>Rhabditomorpha</taxon>
        <taxon>Strongyloidea</taxon>
        <taxon>Heterorhabditidae</taxon>
        <taxon>Heterorhabditis</taxon>
    </lineage>
</organism>
<reference evidence="3" key="1">
    <citation type="submission" date="2016-11" db="UniProtKB">
        <authorList>
            <consortium name="WormBaseParasite"/>
        </authorList>
    </citation>
    <scope>IDENTIFICATION</scope>
</reference>
<evidence type="ECO:0000313" key="3">
    <source>
        <dbReference type="WBParaSite" id="Hba_08235"/>
    </source>
</evidence>
<feature type="transmembrane region" description="Helical" evidence="1">
    <location>
        <begin position="15"/>
        <end position="36"/>
    </location>
</feature>
<proteinExistence type="predicted"/>
<accession>A0A1I7WSW4</accession>
<feature type="transmembrane region" description="Helical" evidence="1">
    <location>
        <begin position="76"/>
        <end position="95"/>
    </location>
</feature>
<name>A0A1I7WSW4_HETBA</name>
<dbReference type="InterPro" id="IPR019422">
    <property type="entry name" value="7TM_GPCR_serpentine_rcpt_Srh"/>
</dbReference>
<evidence type="ECO:0000313" key="2">
    <source>
        <dbReference type="Proteomes" id="UP000095283"/>
    </source>
</evidence>
<evidence type="ECO:0000256" key="1">
    <source>
        <dbReference type="SAM" id="Phobius"/>
    </source>
</evidence>
<protein>
    <submittedName>
        <fullName evidence="3">G_PROTEIN_RECEP_F1_2 domain-containing protein</fullName>
    </submittedName>
</protein>
<dbReference type="WBParaSite" id="Hba_08235">
    <property type="protein sequence ID" value="Hba_08235"/>
    <property type="gene ID" value="Hba_08235"/>
</dbReference>
<keyword evidence="1" id="KW-0472">Membrane</keyword>
<dbReference type="Proteomes" id="UP000095283">
    <property type="component" value="Unplaced"/>
</dbReference>
<sequence>MDNFTLFDDRNNALFLFYNINGPICILLNLLAIYLISRNERISLAPPPLPVTCLRVIFFQLSKVGSSLWPELLRKVAIPFVLIFIPSLIISTRFLNGHLGLQCVNDILAMMLSANGAVATISLIFFNASYREFLFEKLKGFGTLKNRMH</sequence>
<dbReference type="Pfam" id="PF10318">
    <property type="entry name" value="7TM_GPCR_Srh"/>
    <property type="match status" value="1"/>
</dbReference>
<keyword evidence="1" id="KW-0812">Transmembrane</keyword>
<keyword evidence="2" id="KW-1185">Reference proteome</keyword>
<keyword evidence="1" id="KW-1133">Transmembrane helix</keyword>
<feature type="transmembrane region" description="Helical" evidence="1">
    <location>
        <begin position="107"/>
        <end position="130"/>
    </location>
</feature>